<dbReference type="EMBL" id="WHWC01000004">
    <property type="protein sequence ID" value="KAG8384025.1"/>
    <property type="molecule type" value="Genomic_DNA"/>
</dbReference>
<evidence type="ECO:0000256" key="15">
    <source>
        <dbReference type="PIRNR" id="PIRNR037090"/>
    </source>
</evidence>
<accession>A0AAV6XXV0</accession>
<keyword evidence="8 15" id="KW-0406">Ion transport</keyword>
<keyword evidence="13 15" id="KW-0407">Ion channel</keyword>
<evidence type="ECO:0000256" key="13">
    <source>
        <dbReference type="ARBA" id="ARBA00023303"/>
    </source>
</evidence>
<keyword evidence="10 15" id="KW-0675">Receptor</keyword>
<evidence type="ECO:0000259" key="18">
    <source>
        <dbReference type="SMART" id="SM00079"/>
    </source>
</evidence>
<dbReference type="PANTHER" id="PTHR34836">
    <property type="entry name" value="OS06G0188250 PROTEIN"/>
    <property type="match status" value="1"/>
</dbReference>
<dbReference type="FunFam" id="3.40.50.2300:FF:000188">
    <property type="entry name" value="Glutamate receptor"/>
    <property type="match status" value="1"/>
</dbReference>
<feature type="compositionally biased region" description="Low complexity" evidence="16">
    <location>
        <begin position="881"/>
        <end position="900"/>
    </location>
</feature>
<comment type="function">
    <text evidence="14">Glutamate-gated receptor that probably acts as a non-selective cation channel. May be involved in light-signal transduction and calcium homeostasis via the regulation of calcium influx into cells.</text>
</comment>
<keyword evidence="9 15" id="KW-0472">Membrane</keyword>
<evidence type="ECO:0000256" key="16">
    <source>
        <dbReference type="SAM" id="MobiDB-lite"/>
    </source>
</evidence>
<dbReference type="PANTHER" id="PTHR34836:SF1">
    <property type="entry name" value="OS09G0428600 PROTEIN"/>
    <property type="match status" value="1"/>
</dbReference>
<dbReference type="InterPro" id="IPR028082">
    <property type="entry name" value="Peripla_BP_I"/>
</dbReference>
<evidence type="ECO:0000256" key="8">
    <source>
        <dbReference type="ARBA" id="ARBA00023065"/>
    </source>
</evidence>
<evidence type="ECO:0000256" key="1">
    <source>
        <dbReference type="ARBA" id="ARBA00004141"/>
    </source>
</evidence>
<feature type="domain" description="Ionotropic glutamate receptor C-terminal" evidence="18">
    <location>
        <begin position="438"/>
        <end position="810"/>
    </location>
</feature>
<comment type="subcellular location">
    <subcellularLocation>
        <location evidence="1">Membrane</location>
        <topology evidence="1">Multi-pass membrane protein</topology>
    </subcellularLocation>
</comment>
<dbReference type="InterPro" id="IPR017103">
    <property type="entry name" value="Iontropic_Glu_rcpt_pln"/>
</dbReference>
<dbReference type="Gene3D" id="1.10.287.70">
    <property type="match status" value="1"/>
</dbReference>
<dbReference type="Pfam" id="PF01094">
    <property type="entry name" value="ANF_receptor"/>
    <property type="match status" value="1"/>
</dbReference>
<evidence type="ECO:0000256" key="14">
    <source>
        <dbReference type="ARBA" id="ARBA00049638"/>
    </source>
</evidence>
<comment type="subunit">
    <text evidence="3">May form heteromers.</text>
</comment>
<evidence type="ECO:0000256" key="2">
    <source>
        <dbReference type="ARBA" id="ARBA00008685"/>
    </source>
</evidence>
<evidence type="ECO:0000256" key="17">
    <source>
        <dbReference type="SAM" id="Phobius"/>
    </source>
</evidence>
<keyword evidence="12 15" id="KW-1071">Ligand-gated ion channel</keyword>
<dbReference type="Pfam" id="PF00060">
    <property type="entry name" value="Lig_chan"/>
    <property type="match status" value="1"/>
</dbReference>
<organism evidence="19 20">
    <name type="scientific">Buddleja alternifolia</name>
    <dbReference type="NCBI Taxonomy" id="168488"/>
    <lineage>
        <taxon>Eukaryota</taxon>
        <taxon>Viridiplantae</taxon>
        <taxon>Streptophyta</taxon>
        <taxon>Embryophyta</taxon>
        <taxon>Tracheophyta</taxon>
        <taxon>Spermatophyta</taxon>
        <taxon>Magnoliopsida</taxon>
        <taxon>eudicotyledons</taxon>
        <taxon>Gunneridae</taxon>
        <taxon>Pentapetalae</taxon>
        <taxon>asterids</taxon>
        <taxon>lamiids</taxon>
        <taxon>Lamiales</taxon>
        <taxon>Scrophulariaceae</taxon>
        <taxon>Buddlejeae</taxon>
        <taxon>Buddleja</taxon>
    </lineage>
</organism>
<dbReference type="FunFam" id="3.40.190.10:FF:000103">
    <property type="entry name" value="Glutamate receptor"/>
    <property type="match status" value="1"/>
</dbReference>
<dbReference type="InterPro" id="IPR001320">
    <property type="entry name" value="Iontro_rcpt_C"/>
</dbReference>
<keyword evidence="20" id="KW-1185">Reference proteome</keyword>
<dbReference type="Gene3D" id="3.40.190.10">
    <property type="entry name" value="Periplasmic binding protein-like II"/>
    <property type="match status" value="1"/>
</dbReference>
<keyword evidence="11" id="KW-0325">Glycoprotein</keyword>
<keyword evidence="6" id="KW-0732">Signal</keyword>
<dbReference type="AlphaFoldDB" id="A0AAV6XXV0"/>
<evidence type="ECO:0000256" key="7">
    <source>
        <dbReference type="ARBA" id="ARBA00022989"/>
    </source>
</evidence>
<evidence type="ECO:0000256" key="5">
    <source>
        <dbReference type="ARBA" id="ARBA00022692"/>
    </source>
</evidence>
<evidence type="ECO:0000256" key="12">
    <source>
        <dbReference type="ARBA" id="ARBA00023286"/>
    </source>
</evidence>
<dbReference type="GO" id="GO:0016020">
    <property type="term" value="C:membrane"/>
    <property type="evidence" value="ECO:0007669"/>
    <property type="project" value="UniProtKB-SubCell"/>
</dbReference>
<dbReference type="Gene3D" id="3.40.50.2300">
    <property type="match status" value="2"/>
</dbReference>
<keyword evidence="4 15" id="KW-0813">Transport</keyword>
<dbReference type="InterPro" id="IPR044440">
    <property type="entry name" value="GABAb_receptor_plant_PBP1"/>
</dbReference>
<reference evidence="19" key="1">
    <citation type="submission" date="2019-10" db="EMBL/GenBank/DDBJ databases">
        <authorList>
            <person name="Zhang R."/>
            <person name="Pan Y."/>
            <person name="Wang J."/>
            <person name="Ma R."/>
            <person name="Yu S."/>
        </authorList>
    </citation>
    <scope>NUCLEOTIDE SEQUENCE</scope>
    <source>
        <strain evidence="19">LA-IB0</strain>
        <tissue evidence="19">Leaf</tissue>
    </source>
</reference>
<evidence type="ECO:0000313" key="19">
    <source>
        <dbReference type="EMBL" id="KAG8384025.1"/>
    </source>
</evidence>
<keyword evidence="7 17" id="KW-1133">Transmembrane helix</keyword>
<dbReference type="FunFam" id="3.40.190.10:FF:000217">
    <property type="entry name" value="Glutamate receptor"/>
    <property type="match status" value="1"/>
</dbReference>
<proteinExistence type="inferred from homology"/>
<keyword evidence="5 17" id="KW-0812">Transmembrane</keyword>
<dbReference type="Proteomes" id="UP000826271">
    <property type="component" value="Unassembled WGS sequence"/>
</dbReference>
<feature type="compositionally biased region" description="Polar residues" evidence="16">
    <location>
        <begin position="901"/>
        <end position="929"/>
    </location>
</feature>
<dbReference type="SMART" id="SM00079">
    <property type="entry name" value="PBPe"/>
    <property type="match status" value="1"/>
</dbReference>
<protein>
    <recommendedName>
        <fullName evidence="15">Glutamate receptor</fullName>
    </recommendedName>
</protein>
<dbReference type="CDD" id="cd19990">
    <property type="entry name" value="PBP1_GABAb_receptor_plant"/>
    <property type="match status" value="1"/>
</dbReference>
<gene>
    <name evidence="19" type="ORF">BUALT_Bualt04G0075200</name>
</gene>
<evidence type="ECO:0000256" key="9">
    <source>
        <dbReference type="ARBA" id="ARBA00023136"/>
    </source>
</evidence>
<dbReference type="InterPro" id="IPR015683">
    <property type="entry name" value="Ionotropic_Glu_rcpt"/>
</dbReference>
<dbReference type="SUPFAM" id="SSF53822">
    <property type="entry name" value="Periplasmic binding protein-like I"/>
    <property type="match status" value="1"/>
</dbReference>
<evidence type="ECO:0000256" key="10">
    <source>
        <dbReference type="ARBA" id="ARBA00023170"/>
    </source>
</evidence>
<comment type="function">
    <text evidence="15">Glutamate-gated receptor that probably acts as non-selective cation channel.</text>
</comment>
<dbReference type="InterPro" id="IPR001828">
    <property type="entry name" value="ANF_lig-bd_rcpt"/>
</dbReference>
<dbReference type="PIRSF" id="PIRSF037090">
    <property type="entry name" value="Iontro_Glu-like_rcpt_pln"/>
    <property type="match status" value="1"/>
</dbReference>
<evidence type="ECO:0000256" key="11">
    <source>
        <dbReference type="ARBA" id="ARBA00023180"/>
    </source>
</evidence>
<dbReference type="SUPFAM" id="SSF53850">
    <property type="entry name" value="Periplasmic binding protein-like II"/>
    <property type="match status" value="1"/>
</dbReference>
<comment type="similarity">
    <text evidence="2 15">Belongs to the glutamate-gated ion channel (TC 1.A.10.1) family.</text>
</comment>
<dbReference type="FunFam" id="1.10.287.70:FF:000037">
    <property type="entry name" value="Glutamate receptor"/>
    <property type="match status" value="1"/>
</dbReference>
<evidence type="ECO:0000256" key="3">
    <source>
        <dbReference type="ARBA" id="ARBA00011095"/>
    </source>
</evidence>
<name>A0AAV6XXV0_9LAMI</name>
<dbReference type="CDD" id="cd13686">
    <property type="entry name" value="GluR_Plant"/>
    <property type="match status" value="1"/>
</dbReference>
<feature type="region of interest" description="Disordered" evidence="16">
    <location>
        <begin position="880"/>
        <end position="940"/>
    </location>
</feature>
<dbReference type="GO" id="GO:0015276">
    <property type="term" value="F:ligand-gated monoatomic ion channel activity"/>
    <property type="evidence" value="ECO:0007669"/>
    <property type="project" value="InterPro"/>
</dbReference>
<feature type="transmembrane region" description="Helical" evidence="17">
    <location>
        <begin position="565"/>
        <end position="583"/>
    </location>
</feature>
<comment type="caution">
    <text evidence="19">The sequence shown here is derived from an EMBL/GenBank/DDBJ whole genome shotgun (WGS) entry which is preliminary data.</text>
</comment>
<dbReference type="InterPro" id="IPR019594">
    <property type="entry name" value="Glu/Gly-bd"/>
</dbReference>
<dbReference type="Pfam" id="PF10613">
    <property type="entry name" value="Lig_chan-Glu_bd"/>
    <property type="match status" value="1"/>
</dbReference>
<sequence>MITLNATNLDMEKISLNPFLSFSFLISLKILGTKMGLAQIIPIRVGVVLDIDDFVGEMGVNCISMALSDFYASHPYYKTRLVLNIRDSKGDVLGAAAAALYLLKNVEVHAIIGPLLSEQANFLINLGDKAQVPIITFSATSPSLSLAESSYFVRATLNDSSQVQAISAIIQSFGWREIVPIYEGNEFGEGLIPFLADALEKINARVTYRSHIHKLATDEEIVAELSKLMKMQTRVFVVHMRASLASRLFAKAKQLGMVSEGYVWIITNSMTNELNSMDASVIESMQGVIGVQPYTPITEELNNFEIRYKERQQQSQDLNMIGLWAYDSTIALAVAVEKARLSNTEFQKSKKISKSFTDLEDFGVSSTGPQLIKALSTTTFNGLAGNFQLVDGQLQSPPYQIINVVGPRARVVGYWTKNNGIVKELNGWTVTADRQKMRIGVPVKKRFTEFLRVIWNPDNSTEVNGYCIEIFHAMLAQLPYDIAYEFIPFATPNHESAGNYDGLVYQLYLGNYDAVVGDRTILAKRAQYVDFSVPYTESGVSMVVRTKDNKSTNAWEFLKPLTWELWLTSFCSIVFIGFLIWLLEHRINDDFRGPPRHQVGMIFWFSFSTVAFAHKERVISNLARFVLIIWFLVVLILTQSYTASFTTILTVEQLQPTFTNVGELIREKKRVGYQNGSNVPSLLKLMLFSESRLVAYNTVEEMDELLSKGSGNGAIAAAFDEIPYIKFFLARYCRKYSMVGPVYKFQGFGFFSSLTLPIKVLLYELRFRGKSKGGLLTMAGDWDSKAFPKGSPLASDVSRAIINVTEGITAVSSFTIYVTMFLSEIWDVIECSDPEFTRRRKLQELFRRFDKRDTKFHTFKSIELQERNNGCNGDCLKRVMESSSESRQQSPSSLSLTSPRNNDPQSPVLSNPTEQNITFQEDQSSSENKMTIPLGEASEP</sequence>
<feature type="transmembrane region" description="Helical" evidence="17">
    <location>
        <begin position="625"/>
        <end position="649"/>
    </location>
</feature>
<evidence type="ECO:0000256" key="6">
    <source>
        <dbReference type="ARBA" id="ARBA00022729"/>
    </source>
</evidence>
<evidence type="ECO:0000313" key="20">
    <source>
        <dbReference type="Proteomes" id="UP000826271"/>
    </source>
</evidence>
<evidence type="ECO:0000256" key="4">
    <source>
        <dbReference type="ARBA" id="ARBA00022448"/>
    </source>
</evidence>